<comment type="cofactor">
    <cofactor evidence="3">
        <name>Co(2+)</name>
        <dbReference type="ChEBI" id="CHEBI:48828"/>
    </cofactor>
</comment>
<dbReference type="Pfam" id="PF13023">
    <property type="entry name" value="HD_3"/>
    <property type="match status" value="1"/>
</dbReference>
<protein>
    <recommendedName>
        <fullName evidence="7">5'-deoxynucleotidase</fullName>
        <ecNumber evidence="7">3.1.3.89</ecNumber>
    </recommendedName>
</protein>
<dbReference type="Gene3D" id="1.10.3210.10">
    <property type="entry name" value="Hypothetical protein af1432"/>
    <property type="match status" value="1"/>
</dbReference>
<dbReference type="FunFam" id="1.10.3210.10:FF:000016">
    <property type="entry name" value="HD domain-containing protein 2"/>
    <property type="match status" value="1"/>
</dbReference>
<comment type="function">
    <text evidence="4">Catalyzes the dephosphorylation of the nucleoside 5'-monophosphates deoxyadenosine monophosphate (dAMP), deoxycytidine monophosphate (dCMP), deoxyguanosine monophosphate (dGMP) and deoxythymidine monophosphate (dTMP).</text>
</comment>
<reference evidence="11" key="1">
    <citation type="submission" date="2023-06" db="EMBL/GenBank/DDBJ databases">
        <title>Survivors Of The Sea: Transcriptome response of Skeletonema marinoi to long-term dormancy.</title>
        <authorList>
            <person name="Pinder M.I.M."/>
            <person name="Kourtchenko O."/>
            <person name="Robertson E.K."/>
            <person name="Larsson T."/>
            <person name="Maumus F."/>
            <person name="Osuna-Cruz C.M."/>
            <person name="Vancaester E."/>
            <person name="Stenow R."/>
            <person name="Vandepoele K."/>
            <person name="Ploug H."/>
            <person name="Bruchert V."/>
            <person name="Godhe A."/>
            <person name="Topel M."/>
        </authorList>
    </citation>
    <scope>NUCLEOTIDE SEQUENCE</scope>
    <source>
        <strain evidence="11">R05AC</strain>
    </source>
</reference>
<keyword evidence="9 11" id="KW-0378">Hydrolase</keyword>
<evidence type="ECO:0000256" key="3">
    <source>
        <dbReference type="ARBA" id="ARBA00001941"/>
    </source>
</evidence>
<accession>A0AAD9DIA3</accession>
<comment type="caution">
    <text evidence="11">The sequence shown here is derived from an EMBL/GenBank/DDBJ whole genome shotgun (WGS) entry which is preliminary data.</text>
</comment>
<dbReference type="GO" id="GO:0005737">
    <property type="term" value="C:cytoplasm"/>
    <property type="evidence" value="ECO:0007669"/>
    <property type="project" value="TreeGrafter"/>
</dbReference>
<organism evidence="11 12">
    <name type="scientific">Skeletonema marinoi</name>
    <dbReference type="NCBI Taxonomy" id="267567"/>
    <lineage>
        <taxon>Eukaryota</taxon>
        <taxon>Sar</taxon>
        <taxon>Stramenopiles</taxon>
        <taxon>Ochrophyta</taxon>
        <taxon>Bacillariophyta</taxon>
        <taxon>Coscinodiscophyceae</taxon>
        <taxon>Thalassiosirophycidae</taxon>
        <taxon>Thalassiosirales</taxon>
        <taxon>Skeletonemataceae</taxon>
        <taxon>Skeletonema</taxon>
        <taxon>Skeletonema marinoi-dohrnii complex</taxon>
    </lineage>
</organism>
<dbReference type="PANTHER" id="PTHR11845">
    <property type="entry name" value="5'-DEOXYNUCLEOTIDASE HDDC2"/>
    <property type="match status" value="1"/>
</dbReference>
<keyword evidence="8" id="KW-0479">Metal-binding</keyword>
<feature type="domain" description="HD/PDEase" evidence="10">
    <location>
        <begin position="113"/>
        <end position="231"/>
    </location>
</feature>
<dbReference type="InterPro" id="IPR039356">
    <property type="entry name" value="YfbR/HDDC2"/>
</dbReference>
<evidence type="ECO:0000313" key="12">
    <source>
        <dbReference type="Proteomes" id="UP001224775"/>
    </source>
</evidence>
<dbReference type="InterPro" id="IPR003607">
    <property type="entry name" value="HD/PDEase_dom"/>
</dbReference>
<evidence type="ECO:0000256" key="2">
    <source>
        <dbReference type="ARBA" id="ARBA00001936"/>
    </source>
</evidence>
<dbReference type="SMART" id="SM00471">
    <property type="entry name" value="HDc"/>
    <property type="match status" value="1"/>
</dbReference>
<evidence type="ECO:0000256" key="9">
    <source>
        <dbReference type="ARBA" id="ARBA00022801"/>
    </source>
</evidence>
<dbReference type="EMBL" id="JATAAI010000003">
    <property type="protein sequence ID" value="KAK1746790.1"/>
    <property type="molecule type" value="Genomic_DNA"/>
</dbReference>
<evidence type="ECO:0000256" key="7">
    <source>
        <dbReference type="ARBA" id="ARBA00012964"/>
    </source>
</evidence>
<comment type="catalytic activity">
    <reaction evidence="1">
        <text>a 2'-deoxyribonucleoside 5'-phosphate + H2O = a 2'-deoxyribonucleoside + phosphate</text>
        <dbReference type="Rhea" id="RHEA:36167"/>
        <dbReference type="ChEBI" id="CHEBI:15377"/>
        <dbReference type="ChEBI" id="CHEBI:18274"/>
        <dbReference type="ChEBI" id="CHEBI:43474"/>
        <dbReference type="ChEBI" id="CHEBI:65317"/>
        <dbReference type="EC" id="3.1.3.89"/>
    </reaction>
</comment>
<comment type="subunit">
    <text evidence="6">Homodimer.</text>
</comment>
<dbReference type="AlphaFoldDB" id="A0AAD9DIA3"/>
<evidence type="ECO:0000256" key="5">
    <source>
        <dbReference type="ARBA" id="ARBA00009999"/>
    </source>
</evidence>
<evidence type="ECO:0000256" key="8">
    <source>
        <dbReference type="ARBA" id="ARBA00022723"/>
    </source>
</evidence>
<sequence length="273" mass="30171">MMLSPTFHSGFVPLIQSSMNAAAICVIIITTTISLNFDTAAAFTPTNNIVNISPRTHHHHHHNIIMSSTKSFDDAPANNNSSSSAVAAIDFLTLTRSLKTTKRTGWVMSGVTNPESIADHMYRMSLMAMIASFSNTSIDTNRCIKLALIHDLAEAKVGDITPHCGVSEEDKYKLELGTMEQIQSMLGPLLGGDEIIELWKEYEEGTTTEAKLLKDLDKIEMILQAQEYEAEGSAEKSLEQFFTSTEGKWRTEIGRAWAQEIVSRRKKGDGDSK</sequence>
<dbReference type="PANTHER" id="PTHR11845:SF13">
    <property type="entry name" value="5'-DEOXYNUCLEOTIDASE HDDC2"/>
    <property type="match status" value="1"/>
</dbReference>
<dbReference type="SUPFAM" id="SSF109604">
    <property type="entry name" value="HD-domain/PDEase-like"/>
    <property type="match status" value="1"/>
</dbReference>
<name>A0AAD9DIA3_9STRA</name>
<evidence type="ECO:0000313" key="11">
    <source>
        <dbReference type="EMBL" id="KAK1746790.1"/>
    </source>
</evidence>
<dbReference type="InterPro" id="IPR006674">
    <property type="entry name" value="HD_domain"/>
</dbReference>
<dbReference type="GO" id="GO:0002953">
    <property type="term" value="F:5'-deoxynucleotidase activity"/>
    <property type="evidence" value="ECO:0007669"/>
    <property type="project" value="UniProtKB-EC"/>
</dbReference>
<evidence type="ECO:0000256" key="1">
    <source>
        <dbReference type="ARBA" id="ARBA00001638"/>
    </source>
</evidence>
<proteinExistence type="inferred from homology"/>
<evidence type="ECO:0000256" key="4">
    <source>
        <dbReference type="ARBA" id="ARBA00004074"/>
    </source>
</evidence>
<keyword evidence="12" id="KW-1185">Reference proteome</keyword>
<evidence type="ECO:0000259" key="10">
    <source>
        <dbReference type="SMART" id="SM00471"/>
    </source>
</evidence>
<gene>
    <name evidence="11" type="ORF">QTG54_002134</name>
</gene>
<evidence type="ECO:0000256" key="6">
    <source>
        <dbReference type="ARBA" id="ARBA00011738"/>
    </source>
</evidence>
<dbReference type="Proteomes" id="UP001224775">
    <property type="component" value="Unassembled WGS sequence"/>
</dbReference>
<comment type="similarity">
    <text evidence="5">Belongs to the HDDC2 family.</text>
</comment>
<comment type="cofactor">
    <cofactor evidence="2">
        <name>Mn(2+)</name>
        <dbReference type="ChEBI" id="CHEBI:29035"/>
    </cofactor>
</comment>
<dbReference type="GO" id="GO:0046872">
    <property type="term" value="F:metal ion binding"/>
    <property type="evidence" value="ECO:0007669"/>
    <property type="project" value="UniProtKB-KW"/>
</dbReference>
<dbReference type="EC" id="3.1.3.89" evidence="7"/>